<evidence type="ECO:0000313" key="2">
    <source>
        <dbReference type="EMBL" id="RKD98433.1"/>
    </source>
</evidence>
<evidence type="ECO:0000256" key="1">
    <source>
        <dbReference type="SAM" id="MobiDB-lite"/>
    </source>
</evidence>
<gene>
    <name evidence="2" type="ORF">ATJ93_1440</name>
</gene>
<comment type="caution">
    <text evidence="2">The sequence shown here is derived from an EMBL/GenBank/DDBJ whole genome shotgun (WGS) entry which is preliminary data.</text>
</comment>
<feature type="compositionally biased region" description="Basic and acidic residues" evidence="1">
    <location>
        <begin position="136"/>
        <end position="150"/>
    </location>
</feature>
<dbReference type="EMBL" id="RAPO01000001">
    <property type="protein sequence ID" value="RKD98433.1"/>
    <property type="molecule type" value="Genomic_DNA"/>
</dbReference>
<keyword evidence="3" id="KW-1185">Reference proteome</keyword>
<reference evidence="2 3" key="1">
    <citation type="submission" date="2018-09" db="EMBL/GenBank/DDBJ databases">
        <title>Genomic Encyclopedia of Archaeal and Bacterial Type Strains, Phase II (KMG-II): from individual species to whole genera.</title>
        <authorList>
            <person name="Goeker M."/>
        </authorList>
    </citation>
    <scope>NUCLEOTIDE SEQUENCE [LARGE SCALE GENOMIC DNA]</scope>
    <source>
        <strain evidence="2 3">DSM 13151</strain>
    </source>
</reference>
<dbReference type="RefSeq" id="WP_120243859.1">
    <property type="nucleotide sequence ID" value="NZ_RAPO01000001.1"/>
</dbReference>
<feature type="compositionally biased region" description="Basic and acidic residues" evidence="1">
    <location>
        <begin position="195"/>
        <end position="210"/>
    </location>
</feature>
<proteinExistence type="predicted"/>
<accession>A0A419WSH7</accession>
<dbReference type="AlphaFoldDB" id="A0A419WSH7"/>
<dbReference type="OrthoDB" id="229248at2157"/>
<dbReference type="Proteomes" id="UP000283805">
    <property type="component" value="Unassembled WGS sequence"/>
</dbReference>
<feature type="compositionally biased region" description="Acidic residues" evidence="1">
    <location>
        <begin position="400"/>
        <end position="409"/>
    </location>
</feature>
<feature type="region of interest" description="Disordered" evidence="1">
    <location>
        <begin position="63"/>
        <end position="547"/>
    </location>
</feature>
<organism evidence="2 3">
    <name type="scientific">Halopiger aswanensis</name>
    <dbReference type="NCBI Taxonomy" id="148449"/>
    <lineage>
        <taxon>Archaea</taxon>
        <taxon>Methanobacteriati</taxon>
        <taxon>Methanobacteriota</taxon>
        <taxon>Stenosarchaea group</taxon>
        <taxon>Halobacteria</taxon>
        <taxon>Halobacteriales</taxon>
        <taxon>Natrialbaceae</taxon>
        <taxon>Halopiger</taxon>
    </lineage>
</organism>
<feature type="compositionally biased region" description="Polar residues" evidence="1">
    <location>
        <begin position="236"/>
        <end position="247"/>
    </location>
</feature>
<protein>
    <submittedName>
        <fullName evidence="2">Uncharacterized protein</fullName>
    </submittedName>
</protein>
<feature type="compositionally biased region" description="Low complexity" evidence="1">
    <location>
        <begin position="537"/>
        <end position="547"/>
    </location>
</feature>
<feature type="compositionally biased region" description="Basic and acidic residues" evidence="1">
    <location>
        <begin position="515"/>
        <end position="536"/>
    </location>
</feature>
<sequence>MTTFTDDDLEKRVENANGEVIGTVTDVDGETARVEPRSGMVDSIKAALGWRQTPADTMTIRADAVDEITPETIRLEATPADGATDASTPAAERTPTDADASSEDQPGDAASPTEIDDRTANGAEPEPTVGDDELDQDRGIATDDSERGLETDDSDGELATGDRASGTDAENDAVDEPIGSATPPEPQYGPNGEGGAERERDRDSERDREGVTAGDIEAQREGTSTGRDSESEPGDGTSSPIEPLTSSDSDDDERAETADIGPDADTDKDAAPASDSDLESDDDSIDIADATAAERPNRVGEPAIDDPVPQPDSTTETTDRGEEGTDEETTTLADEPNIGSGTRSLEDVGGSADDTDSPDEGSGAESVAAEGNLADEVDRGVDIEAAVDESDSDAPAPDAESTDPADELETGPGLEAAVESDEADDSAAGGTADETQDEGSDPALEIEPGIDAAATESAESTSTFGDESERESEPESGPAGQRVDVDTGPGTAMHRELTDEDAPTAEADDTDGERDETPESNGERPRRPSPEGDSRTRSAAGSAATAPLTAAVAAQRMALGTNRAVAKLGATAQRNAARAALAGPLFAQRGTLEFAGTAAQSYTNGVTAMLGTSATSEPNQGDAGTDAEQSIDKALASLEETHSRIADGDEDLSRELSAHLERVRELQSTDEFDRRERIEQVTELLERQTALLRRCQQHLEEHD</sequence>
<feature type="compositionally biased region" description="Acidic residues" evidence="1">
    <location>
        <begin position="498"/>
        <end position="514"/>
    </location>
</feature>
<feature type="compositionally biased region" description="Acidic residues" evidence="1">
    <location>
        <begin position="276"/>
        <end position="286"/>
    </location>
</feature>
<evidence type="ECO:0000313" key="3">
    <source>
        <dbReference type="Proteomes" id="UP000283805"/>
    </source>
</evidence>
<name>A0A419WSH7_9EURY</name>
<feature type="compositionally biased region" description="Low complexity" evidence="1">
    <location>
        <begin position="452"/>
        <end position="463"/>
    </location>
</feature>